<keyword evidence="1" id="KW-0472">Membrane</keyword>
<dbReference type="Proteomes" id="UP000087766">
    <property type="component" value="Chromosome 8"/>
</dbReference>
<evidence type="ECO:0000256" key="1">
    <source>
        <dbReference type="SAM" id="Phobius"/>
    </source>
</evidence>
<evidence type="ECO:0000313" key="3">
    <source>
        <dbReference type="RefSeq" id="XP_014511441.1"/>
    </source>
</evidence>
<organism evidence="2 3">
    <name type="scientific">Vigna radiata var. radiata</name>
    <name type="common">Mung bean</name>
    <name type="synonym">Phaseolus aureus</name>
    <dbReference type="NCBI Taxonomy" id="3916"/>
    <lineage>
        <taxon>Eukaryota</taxon>
        <taxon>Viridiplantae</taxon>
        <taxon>Streptophyta</taxon>
        <taxon>Embryophyta</taxon>
        <taxon>Tracheophyta</taxon>
        <taxon>Spermatophyta</taxon>
        <taxon>Magnoliopsida</taxon>
        <taxon>eudicotyledons</taxon>
        <taxon>Gunneridae</taxon>
        <taxon>Pentapetalae</taxon>
        <taxon>rosids</taxon>
        <taxon>fabids</taxon>
        <taxon>Fabales</taxon>
        <taxon>Fabaceae</taxon>
        <taxon>Papilionoideae</taxon>
        <taxon>50 kb inversion clade</taxon>
        <taxon>NPAAA clade</taxon>
        <taxon>indigoferoid/millettioid clade</taxon>
        <taxon>Phaseoleae</taxon>
        <taxon>Vigna</taxon>
    </lineage>
</organism>
<reference evidence="3" key="2">
    <citation type="submission" date="2025-08" db="UniProtKB">
        <authorList>
            <consortium name="RefSeq"/>
        </authorList>
    </citation>
    <scope>IDENTIFICATION</scope>
    <source>
        <tissue evidence="3">Leaf</tissue>
    </source>
</reference>
<gene>
    <name evidence="3" type="primary">LOC106770131</name>
</gene>
<dbReference type="OrthoDB" id="2262349at2759"/>
<dbReference type="AlphaFoldDB" id="A0A1S3UZD7"/>
<dbReference type="KEGG" id="vra:106770131"/>
<keyword evidence="1" id="KW-1133">Transmembrane helix</keyword>
<dbReference type="RefSeq" id="XP_014511441.1">
    <property type="nucleotide sequence ID" value="XM_014655955.1"/>
</dbReference>
<sequence>MVWAIALHGGTSDIPLSLPSERCQPRKEALHHCLQIGIEALKAKLPPLDVVKRVVCIISIIVTGTYYVFMYGDGEDARLVMEKTPHIYLAFDGAEEFARQQEVLW</sequence>
<reference evidence="2" key="1">
    <citation type="journal article" date="2014" name="Nat. Commun.">
        <title>Genome sequence of mungbean and insights into evolution within Vigna species.</title>
        <authorList>
            <person name="Kang Y.J."/>
            <person name="Kim S.K."/>
            <person name="Kim M.Y."/>
            <person name="Lestari P."/>
            <person name="Kim K.H."/>
            <person name="Ha B.K."/>
            <person name="Jun T.H."/>
            <person name="Hwang W.J."/>
            <person name="Lee T."/>
            <person name="Lee J."/>
            <person name="Shim S."/>
            <person name="Yoon M.Y."/>
            <person name="Jang Y.E."/>
            <person name="Han K.S."/>
            <person name="Taeprayoon P."/>
            <person name="Yoon N."/>
            <person name="Somta P."/>
            <person name="Tanya P."/>
            <person name="Kim K.S."/>
            <person name="Gwag J.G."/>
            <person name="Moon J.K."/>
            <person name="Lee Y.H."/>
            <person name="Park B.S."/>
            <person name="Bombarely A."/>
            <person name="Doyle J.J."/>
            <person name="Jackson S.A."/>
            <person name="Schafleitner R."/>
            <person name="Srinives P."/>
            <person name="Varshney R.K."/>
            <person name="Lee S.H."/>
        </authorList>
    </citation>
    <scope>NUCLEOTIDE SEQUENCE [LARGE SCALE GENOMIC DNA]</scope>
    <source>
        <strain evidence="2">cv. VC1973A</strain>
    </source>
</reference>
<dbReference type="InterPro" id="IPR029055">
    <property type="entry name" value="Ntn_hydrolases_N"/>
</dbReference>
<feature type="transmembrane region" description="Helical" evidence="1">
    <location>
        <begin position="50"/>
        <end position="69"/>
    </location>
</feature>
<accession>A0A1S3UZD7</accession>
<dbReference type="STRING" id="3916.A0A1S3UZD7"/>
<dbReference type="SUPFAM" id="SSF56235">
    <property type="entry name" value="N-terminal nucleophile aminohydrolases (Ntn hydrolases)"/>
    <property type="match status" value="1"/>
</dbReference>
<keyword evidence="2" id="KW-1185">Reference proteome</keyword>
<name>A0A1S3UZD7_VIGRR</name>
<keyword evidence="1" id="KW-0812">Transmembrane</keyword>
<evidence type="ECO:0000313" key="2">
    <source>
        <dbReference type="Proteomes" id="UP000087766"/>
    </source>
</evidence>
<dbReference type="GeneID" id="106770131"/>
<proteinExistence type="predicted"/>
<protein>
    <submittedName>
        <fullName evidence="3">Isoaspartyl peptidase/L-asparaginase-like</fullName>
    </submittedName>
</protein>